<proteinExistence type="predicted"/>
<comment type="caution">
    <text evidence="2">The sequence shown here is derived from an EMBL/GenBank/DDBJ whole genome shotgun (WGS) entry which is preliminary data.</text>
</comment>
<feature type="compositionally biased region" description="Acidic residues" evidence="1">
    <location>
        <begin position="32"/>
        <end position="53"/>
    </location>
</feature>
<gene>
    <name evidence="2" type="ORF">TRAPUB_1841</name>
</gene>
<feature type="non-terminal residue" evidence="2">
    <location>
        <position position="1"/>
    </location>
</feature>
<sequence>GSVSLPLPSLNNWIKVGMVKQQDTHHVAQMSDVEDDESDFEMDDGWDTIDTLD</sequence>
<evidence type="ECO:0000313" key="2">
    <source>
        <dbReference type="EMBL" id="OJT07311.1"/>
    </source>
</evidence>
<feature type="region of interest" description="Disordered" evidence="1">
    <location>
        <begin position="31"/>
        <end position="53"/>
    </location>
</feature>
<keyword evidence="3" id="KW-1185">Reference proteome</keyword>
<evidence type="ECO:0000256" key="1">
    <source>
        <dbReference type="SAM" id="MobiDB-lite"/>
    </source>
</evidence>
<organism evidence="2 3">
    <name type="scientific">Trametes pubescens</name>
    <name type="common">White-rot fungus</name>
    <dbReference type="NCBI Taxonomy" id="154538"/>
    <lineage>
        <taxon>Eukaryota</taxon>
        <taxon>Fungi</taxon>
        <taxon>Dikarya</taxon>
        <taxon>Basidiomycota</taxon>
        <taxon>Agaricomycotina</taxon>
        <taxon>Agaricomycetes</taxon>
        <taxon>Polyporales</taxon>
        <taxon>Polyporaceae</taxon>
        <taxon>Trametes</taxon>
    </lineage>
</organism>
<protein>
    <submittedName>
        <fullName evidence="2">Uncharacterized protein</fullName>
    </submittedName>
</protein>
<reference evidence="2 3" key="1">
    <citation type="submission" date="2016-10" db="EMBL/GenBank/DDBJ databases">
        <title>Genome sequence of the basidiomycete white-rot fungus Trametes pubescens.</title>
        <authorList>
            <person name="Makela M.R."/>
            <person name="Granchi Z."/>
            <person name="Peng M."/>
            <person name="De Vries R.P."/>
            <person name="Grigoriev I."/>
            <person name="Riley R."/>
            <person name="Hilden K."/>
        </authorList>
    </citation>
    <scope>NUCLEOTIDE SEQUENCE [LARGE SCALE GENOMIC DNA]</scope>
    <source>
        <strain evidence="2 3">FBCC735</strain>
    </source>
</reference>
<accession>A0A1M2VI89</accession>
<dbReference type="Proteomes" id="UP000184267">
    <property type="component" value="Unassembled WGS sequence"/>
</dbReference>
<dbReference type="AlphaFoldDB" id="A0A1M2VI89"/>
<name>A0A1M2VI89_TRAPU</name>
<evidence type="ECO:0000313" key="3">
    <source>
        <dbReference type="Proteomes" id="UP000184267"/>
    </source>
</evidence>
<dbReference type="EMBL" id="MNAD01001194">
    <property type="protein sequence ID" value="OJT07311.1"/>
    <property type="molecule type" value="Genomic_DNA"/>
</dbReference>